<dbReference type="PANTHER" id="PTHR35038:SF8">
    <property type="entry name" value="C-TYPE POLYHEME CYTOCHROME OMCC"/>
    <property type="match status" value="1"/>
</dbReference>
<dbReference type="AlphaFoldDB" id="A0A6N4QD60"/>
<evidence type="ECO:0000256" key="1">
    <source>
        <dbReference type="ARBA" id="ARBA00022729"/>
    </source>
</evidence>
<dbReference type="Proteomes" id="UP000297613">
    <property type="component" value="Unassembled WGS sequence"/>
</dbReference>
<dbReference type="EMBL" id="RQGM01000076">
    <property type="protein sequence ID" value="TGL79236.1"/>
    <property type="molecule type" value="Genomic_DNA"/>
</dbReference>
<dbReference type="InterPro" id="IPR036280">
    <property type="entry name" value="Multihaem_cyt_sf"/>
</dbReference>
<keyword evidence="1" id="KW-0732">Signal</keyword>
<accession>A0A6N4QD60</accession>
<sequence>MRRISLTSSFIYKGVRIFEILLIFAGGLACRENFLESHWKRPLAEQGQPPSTFSELEKSLSPQDCGTCHKEQFEKWNVSLHSKTTGPGLQWQLKRLGPEASQACFSCHSPLAETRSYWNRSAFGIANDLEPIQTYLKSSEEKNGILCASCHVRNHVRYGPASRNSVPPSSYSAHGGYEVRNEFESSEFCVSCHDSPESGKKINGKRLMETFQEWKQSRFAKEQITCQNCHMPNRSHEWKGIHDPETTRKAVSSSLDVRREGEEWRLTASLKNTGAGHKFPTYSVPKIFLTLSWVRNGKPFRILSEKMIGRVTDIDLEHEFEDTRLSPGEEIVLQERITHSTFKKGDEILFSAVVEPDEFYVRMFQWNADQKKEFRIGDAEAKHLDEALQKAKSTRYVLLEKRFKLPL</sequence>
<evidence type="ECO:0000313" key="3">
    <source>
        <dbReference type="Proteomes" id="UP000297613"/>
    </source>
</evidence>
<gene>
    <name evidence="2" type="ORF">EHQ83_18495</name>
</gene>
<dbReference type="PANTHER" id="PTHR35038">
    <property type="entry name" value="DISSIMILATORY SULFITE REDUCTASE SIRA"/>
    <property type="match status" value="1"/>
</dbReference>
<dbReference type="Gene3D" id="1.10.1130.10">
    <property type="entry name" value="Flavocytochrome C3, Chain A"/>
    <property type="match status" value="1"/>
</dbReference>
<proteinExistence type="predicted"/>
<dbReference type="InterPro" id="IPR051829">
    <property type="entry name" value="Multiheme_Cytochr_ET"/>
</dbReference>
<name>A0A6N4QD60_9LEPT</name>
<dbReference type="PROSITE" id="PS51257">
    <property type="entry name" value="PROKAR_LIPOPROTEIN"/>
    <property type="match status" value="1"/>
</dbReference>
<organism evidence="2 3">
    <name type="scientific">Leptospira yasudae</name>
    <dbReference type="NCBI Taxonomy" id="2202201"/>
    <lineage>
        <taxon>Bacteria</taxon>
        <taxon>Pseudomonadati</taxon>
        <taxon>Spirochaetota</taxon>
        <taxon>Spirochaetia</taxon>
        <taxon>Leptospirales</taxon>
        <taxon>Leptospiraceae</taxon>
        <taxon>Leptospira</taxon>
    </lineage>
</organism>
<evidence type="ECO:0000313" key="2">
    <source>
        <dbReference type="EMBL" id="TGL79236.1"/>
    </source>
</evidence>
<protein>
    <submittedName>
        <fullName evidence="2">Cytochrome c554 and C-prime</fullName>
    </submittedName>
</protein>
<comment type="caution">
    <text evidence="2">The sequence shown here is derived from an EMBL/GenBank/DDBJ whole genome shotgun (WGS) entry which is preliminary data.</text>
</comment>
<reference evidence="2 3" key="1">
    <citation type="journal article" date="2019" name="PLoS Negl. Trop. Dis.">
        <title>Revisiting the worldwide diversity of Leptospira species in the environment.</title>
        <authorList>
            <person name="Vincent A.T."/>
            <person name="Schiettekatte O."/>
            <person name="Bourhy P."/>
            <person name="Veyrier F.J."/>
            <person name="Picardeau M."/>
        </authorList>
    </citation>
    <scope>NUCLEOTIDE SEQUENCE [LARGE SCALE GENOMIC DNA]</scope>
    <source>
        <strain evidence="2 3">201702445</strain>
    </source>
</reference>
<dbReference type="SUPFAM" id="SSF48695">
    <property type="entry name" value="Multiheme cytochromes"/>
    <property type="match status" value="1"/>
</dbReference>
<dbReference type="GO" id="GO:0016491">
    <property type="term" value="F:oxidoreductase activity"/>
    <property type="evidence" value="ECO:0007669"/>
    <property type="project" value="TreeGrafter"/>
</dbReference>